<evidence type="ECO:0000256" key="1">
    <source>
        <dbReference type="SAM" id="MobiDB-lite"/>
    </source>
</evidence>
<reference evidence="2 3" key="1">
    <citation type="submission" date="2020-03" db="EMBL/GenBank/DDBJ databases">
        <title>Complete Genome Sequence of Halomonas hydrothermalis Strain Slthf2, Halophilic Bacterium Isolated from Deep-Sea Hydrothermal-Vent Environments.</title>
        <authorList>
            <person name="Takeyama N."/>
            <person name="Huang M."/>
            <person name="Sato K."/>
            <person name="Galipon J."/>
            <person name="Arakawa K."/>
        </authorList>
    </citation>
    <scope>NUCLEOTIDE SEQUENCE [LARGE SCALE GENOMIC DNA]</scope>
    <source>
        <strain evidence="2 3">Slthf2</strain>
    </source>
</reference>
<keyword evidence="3" id="KW-1185">Reference proteome</keyword>
<organism evidence="2 3">
    <name type="scientific">Halomonas hydrothermalis</name>
    <dbReference type="NCBI Taxonomy" id="115561"/>
    <lineage>
        <taxon>Bacteria</taxon>
        <taxon>Pseudomonadati</taxon>
        <taxon>Pseudomonadota</taxon>
        <taxon>Gammaproteobacteria</taxon>
        <taxon>Oceanospirillales</taxon>
        <taxon>Halomonadaceae</taxon>
        <taxon>Halomonas</taxon>
    </lineage>
</organism>
<dbReference type="EMBL" id="AP022843">
    <property type="protein sequence ID" value="BCB06790.1"/>
    <property type="molecule type" value="Genomic_DNA"/>
</dbReference>
<evidence type="ECO:0000313" key="2">
    <source>
        <dbReference type="EMBL" id="BCB06790.1"/>
    </source>
</evidence>
<feature type="region of interest" description="Disordered" evidence="1">
    <location>
        <begin position="84"/>
        <end position="117"/>
    </location>
</feature>
<sequence length="117" mass="12459">MSACSFRLEEAMPAINVIKSFQWSPDGKGVIDYAPGVHDVPERCAVVAVEHLEVASLLTDDEKKKLEAEAQARADALEAEAQARAAADAKAAEEVTAQANAQKQPPPTKATKTTSKK</sequence>
<gene>
    <name evidence="2" type="ORF">HHSLTHF2_06800</name>
</gene>
<protein>
    <submittedName>
        <fullName evidence="2">Uncharacterized protein</fullName>
    </submittedName>
</protein>
<dbReference type="Proteomes" id="UP000502259">
    <property type="component" value="Chromosome"/>
</dbReference>
<evidence type="ECO:0000313" key="3">
    <source>
        <dbReference type="Proteomes" id="UP000502259"/>
    </source>
</evidence>
<name>A0A6F8U1K5_9GAMM</name>
<dbReference type="AlphaFoldDB" id="A0A6F8U1K5"/>
<accession>A0A6F8U1K5</accession>
<proteinExistence type="predicted"/>